<organism evidence="3">
    <name type="scientific">uncultured Caudovirales phage</name>
    <dbReference type="NCBI Taxonomy" id="2100421"/>
    <lineage>
        <taxon>Viruses</taxon>
        <taxon>Duplodnaviria</taxon>
        <taxon>Heunggongvirae</taxon>
        <taxon>Uroviricota</taxon>
        <taxon>Caudoviricetes</taxon>
        <taxon>Peduoviridae</taxon>
        <taxon>Maltschvirus</taxon>
        <taxon>Maltschvirus maltsch</taxon>
    </lineage>
</organism>
<reference evidence="3" key="1">
    <citation type="submission" date="2020-04" db="EMBL/GenBank/DDBJ databases">
        <authorList>
            <person name="Chiriac C."/>
            <person name="Salcher M."/>
            <person name="Ghai R."/>
            <person name="Kavagutti S V."/>
        </authorList>
    </citation>
    <scope>NUCLEOTIDE SEQUENCE</scope>
</reference>
<dbReference type="EMBL" id="LR796758">
    <property type="protein sequence ID" value="CAB4163243.1"/>
    <property type="molecule type" value="Genomic_DNA"/>
</dbReference>
<feature type="compositionally biased region" description="Low complexity" evidence="1">
    <location>
        <begin position="248"/>
        <end position="259"/>
    </location>
</feature>
<gene>
    <name evidence="4" type="ORF">UFOVP1146_92</name>
    <name evidence="5" type="ORF">UFOVP1638_52</name>
    <name evidence="2" type="ORF">UFOVP812_5</name>
    <name evidence="3" type="ORF">UFOVP818_139</name>
</gene>
<evidence type="ECO:0000313" key="3">
    <source>
        <dbReference type="EMBL" id="CAB4165603.1"/>
    </source>
</evidence>
<evidence type="ECO:0000313" key="4">
    <source>
        <dbReference type="EMBL" id="CAB4186746.1"/>
    </source>
</evidence>
<name>A0A6J5P2L5_9CAUD</name>
<evidence type="ECO:0000313" key="2">
    <source>
        <dbReference type="EMBL" id="CAB4163243.1"/>
    </source>
</evidence>
<protein>
    <submittedName>
        <fullName evidence="3">Uncharacterized protein</fullName>
    </submittedName>
</protein>
<dbReference type="EMBL" id="LR797502">
    <property type="protein sequence ID" value="CAB4220744.1"/>
    <property type="molecule type" value="Genomic_DNA"/>
</dbReference>
<evidence type="ECO:0000256" key="1">
    <source>
        <dbReference type="SAM" id="MobiDB-lite"/>
    </source>
</evidence>
<evidence type="ECO:0000313" key="5">
    <source>
        <dbReference type="EMBL" id="CAB4220744.1"/>
    </source>
</evidence>
<dbReference type="EMBL" id="LR796776">
    <property type="protein sequence ID" value="CAB4165603.1"/>
    <property type="molecule type" value="Genomic_DNA"/>
</dbReference>
<sequence length="284" mass="31023">MKLTELAAPNLTKQLTQVFESYFGKRVPFATVTSTQARSMLQRVRGLLREHRAQPAFHISERNPAYLKLIMLEQGLTSKLREEISPIAPTAPTTPAKPIDPKLLAAQKKLTAKQPLTPEEQLIINASVIANESRRRTLYNILRESEIQQAQVVLASQDMVDRVQKMLEDVSSMQFKDLPALVDQIKNEVGVDQSAQFNNDATAALSGLVQNLQGSKQQLEAALGVVTGQASTMPGAPDQMGADAGMMPPDDTMAMPDDTLAPPDETDMMPDEVAPPAALGRARR</sequence>
<feature type="region of interest" description="Disordered" evidence="1">
    <location>
        <begin position="248"/>
        <end position="284"/>
    </location>
</feature>
<dbReference type="EMBL" id="LR797099">
    <property type="protein sequence ID" value="CAB4186746.1"/>
    <property type="molecule type" value="Genomic_DNA"/>
</dbReference>
<accession>A0A6J5P2L5</accession>
<proteinExistence type="predicted"/>